<evidence type="ECO:0000313" key="1">
    <source>
        <dbReference type="EMBL" id="KAG0301684.1"/>
    </source>
</evidence>
<dbReference type="Proteomes" id="UP000738325">
    <property type="component" value="Unassembled WGS sequence"/>
</dbReference>
<reference evidence="1" key="1">
    <citation type="journal article" date="2020" name="Fungal Divers.">
        <title>Resolving the Mortierellaceae phylogeny through synthesis of multi-gene phylogenetics and phylogenomics.</title>
        <authorList>
            <person name="Vandepol N."/>
            <person name="Liber J."/>
            <person name="Desiro A."/>
            <person name="Na H."/>
            <person name="Kennedy M."/>
            <person name="Barry K."/>
            <person name="Grigoriev I.V."/>
            <person name="Miller A.N."/>
            <person name="O'Donnell K."/>
            <person name="Stajich J.E."/>
            <person name="Bonito G."/>
        </authorList>
    </citation>
    <scope>NUCLEOTIDE SEQUENCE</scope>
    <source>
        <strain evidence="1">REB-010B</strain>
    </source>
</reference>
<accession>A0A9P6QVQ2</accession>
<sequence>MDIVSSLRTFSDLALSNRDRYISDLTPEVINDCRHVLTYGSQNAANFKRTLGMVRPLVDEYSVVYGLYYYSTKPDYSTTPEMNPTQDDIMRVNGLILHTACNMSDKVPQIATYLENNGITGAITVEEEEE</sequence>
<dbReference type="EMBL" id="JAAAIP010002118">
    <property type="protein sequence ID" value="KAG0301684.1"/>
    <property type="molecule type" value="Genomic_DNA"/>
</dbReference>
<dbReference type="AlphaFoldDB" id="A0A9P6QVQ2"/>
<evidence type="ECO:0000313" key="2">
    <source>
        <dbReference type="Proteomes" id="UP000738325"/>
    </source>
</evidence>
<gene>
    <name evidence="1" type="ORF">BGZ99_003346</name>
</gene>
<comment type="caution">
    <text evidence="1">The sequence shown here is derived from an EMBL/GenBank/DDBJ whole genome shotgun (WGS) entry which is preliminary data.</text>
</comment>
<proteinExistence type="predicted"/>
<protein>
    <submittedName>
        <fullName evidence="1">Uncharacterized protein</fullName>
    </submittedName>
</protein>
<feature type="non-terminal residue" evidence="1">
    <location>
        <position position="130"/>
    </location>
</feature>
<keyword evidence="2" id="KW-1185">Reference proteome</keyword>
<dbReference type="OrthoDB" id="10561366at2759"/>
<organism evidence="1 2">
    <name type="scientific">Dissophora globulifera</name>
    <dbReference type="NCBI Taxonomy" id="979702"/>
    <lineage>
        <taxon>Eukaryota</taxon>
        <taxon>Fungi</taxon>
        <taxon>Fungi incertae sedis</taxon>
        <taxon>Mucoromycota</taxon>
        <taxon>Mortierellomycotina</taxon>
        <taxon>Mortierellomycetes</taxon>
        <taxon>Mortierellales</taxon>
        <taxon>Mortierellaceae</taxon>
        <taxon>Dissophora</taxon>
    </lineage>
</organism>
<name>A0A9P6QVQ2_9FUNG</name>